<comment type="caution">
    <text evidence="2">The sequence shown here is derived from an EMBL/GenBank/DDBJ whole genome shotgun (WGS) entry which is preliminary data.</text>
</comment>
<evidence type="ECO:0000313" key="3">
    <source>
        <dbReference type="Proteomes" id="UP000324222"/>
    </source>
</evidence>
<evidence type="ECO:0000256" key="1">
    <source>
        <dbReference type="SAM" id="MobiDB-lite"/>
    </source>
</evidence>
<protein>
    <submittedName>
        <fullName evidence="2">Uncharacterized protein</fullName>
    </submittedName>
</protein>
<proteinExistence type="predicted"/>
<reference evidence="2 3" key="1">
    <citation type="submission" date="2019-05" db="EMBL/GenBank/DDBJ databases">
        <title>Another draft genome of Portunus trituberculatus and its Hox gene families provides insights of decapod evolution.</title>
        <authorList>
            <person name="Jeong J.-H."/>
            <person name="Song I."/>
            <person name="Kim S."/>
            <person name="Choi T."/>
            <person name="Kim D."/>
            <person name="Ryu S."/>
            <person name="Kim W."/>
        </authorList>
    </citation>
    <scope>NUCLEOTIDE SEQUENCE [LARGE SCALE GENOMIC DNA]</scope>
    <source>
        <tissue evidence="2">Muscle</tissue>
    </source>
</reference>
<accession>A0A5B7H9H4</accession>
<gene>
    <name evidence="2" type="ORF">E2C01_061873</name>
</gene>
<dbReference type="Proteomes" id="UP000324222">
    <property type="component" value="Unassembled WGS sequence"/>
</dbReference>
<organism evidence="2 3">
    <name type="scientific">Portunus trituberculatus</name>
    <name type="common">Swimming crab</name>
    <name type="synonym">Neptunus trituberculatus</name>
    <dbReference type="NCBI Taxonomy" id="210409"/>
    <lineage>
        <taxon>Eukaryota</taxon>
        <taxon>Metazoa</taxon>
        <taxon>Ecdysozoa</taxon>
        <taxon>Arthropoda</taxon>
        <taxon>Crustacea</taxon>
        <taxon>Multicrustacea</taxon>
        <taxon>Malacostraca</taxon>
        <taxon>Eumalacostraca</taxon>
        <taxon>Eucarida</taxon>
        <taxon>Decapoda</taxon>
        <taxon>Pleocyemata</taxon>
        <taxon>Brachyura</taxon>
        <taxon>Eubrachyura</taxon>
        <taxon>Portunoidea</taxon>
        <taxon>Portunidae</taxon>
        <taxon>Portuninae</taxon>
        <taxon>Portunus</taxon>
    </lineage>
</organism>
<dbReference type="EMBL" id="VSRR010026602">
    <property type="protein sequence ID" value="MPC67692.1"/>
    <property type="molecule type" value="Genomic_DNA"/>
</dbReference>
<keyword evidence="3" id="KW-1185">Reference proteome</keyword>
<dbReference type="AlphaFoldDB" id="A0A5B7H9H4"/>
<evidence type="ECO:0000313" key="2">
    <source>
        <dbReference type="EMBL" id="MPC67692.1"/>
    </source>
</evidence>
<feature type="region of interest" description="Disordered" evidence="1">
    <location>
        <begin position="45"/>
        <end position="73"/>
    </location>
</feature>
<sequence>MATIRTIISTSKPRKQVIFNPRRLGSFKAEYPEDSSITAREALEAHTGTQRHSFSGEPLASPPTSHSIPQGNGYRVMEETDRSATRCWWDSGGSFAASPPPEERGGRANWVLRGRHLSHAIFQPRARSVVMSQSVRGSQAVFGAISQVHKSQGEYDRISTEL</sequence>
<name>A0A5B7H9H4_PORTR</name>